<reference evidence="1" key="1">
    <citation type="journal article" date="2021" name="IMA Fungus">
        <title>Genomic characterization of three marine fungi, including Emericellopsis atlantica sp. nov. with signatures of a generalist lifestyle and marine biomass degradation.</title>
        <authorList>
            <person name="Hagestad O.C."/>
            <person name="Hou L."/>
            <person name="Andersen J.H."/>
            <person name="Hansen E.H."/>
            <person name="Altermark B."/>
            <person name="Li C."/>
            <person name="Kuhnert E."/>
            <person name="Cox R.J."/>
            <person name="Crous P.W."/>
            <person name="Spatafora J.W."/>
            <person name="Lail K."/>
            <person name="Amirebrahimi M."/>
            <person name="Lipzen A."/>
            <person name="Pangilinan J."/>
            <person name="Andreopoulos W."/>
            <person name="Hayes R.D."/>
            <person name="Ng V."/>
            <person name="Grigoriev I.V."/>
            <person name="Jackson S.A."/>
            <person name="Sutton T.D.S."/>
            <person name="Dobson A.D.W."/>
            <person name="Rama T."/>
        </authorList>
    </citation>
    <scope>NUCLEOTIDE SEQUENCE</scope>
    <source>
        <strain evidence="1">TS7</strain>
    </source>
</reference>
<dbReference type="RefSeq" id="XP_046115889.1">
    <property type="nucleotide sequence ID" value="XM_046263959.1"/>
</dbReference>
<comment type="caution">
    <text evidence="1">The sequence shown here is derived from an EMBL/GenBank/DDBJ whole genome shotgun (WGS) entry which is preliminary data.</text>
</comment>
<name>A0A9P7ZH89_9HYPO</name>
<evidence type="ECO:0000313" key="1">
    <source>
        <dbReference type="EMBL" id="KAG9251965.1"/>
    </source>
</evidence>
<dbReference type="AlphaFoldDB" id="A0A9P7ZH89"/>
<evidence type="ECO:0000313" key="2">
    <source>
        <dbReference type="Proteomes" id="UP000887229"/>
    </source>
</evidence>
<dbReference type="GeneID" id="70294862"/>
<protein>
    <submittedName>
        <fullName evidence="1">Uncharacterized protein</fullName>
    </submittedName>
</protein>
<accession>A0A9P7ZH89</accession>
<organism evidence="1 2">
    <name type="scientific">Emericellopsis atlantica</name>
    <dbReference type="NCBI Taxonomy" id="2614577"/>
    <lineage>
        <taxon>Eukaryota</taxon>
        <taxon>Fungi</taxon>
        <taxon>Dikarya</taxon>
        <taxon>Ascomycota</taxon>
        <taxon>Pezizomycotina</taxon>
        <taxon>Sordariomycetes</taxon>
        <taxon>Hypocreomycetidae</taxon>
        <taxon>Hypocreales</taxon>
        <taxon>Bionectriaceae</taxon>
        <taxon>Emericellopsis</taxon>
    </lineage>
</organism>
<dbReference type="EMBL" id="MU251265">
    <property type="protein sequence ID" value="KAG9251965.1"/>
    <property type="molecule type" value="Genomic_DNA"/>
</dbReference>
<gene>
    <name evidence="1" type="ORF">F5Z01DRAFT_662515</name>
</gene>
<sequence>MPSTRPVTLVHCPLTSLSAIPNPVAHQVVDHFGVDVGSPSNVTRFELQVKPDKKTVQLRTTKGAEQGLYQNARVLLFETNITGETSLSDDEIELIAKRLIQEHGDYRLLWNNCQTWASYLFNEITDVRGHLGLKVSAMVSKPLLSLYSKIF</sequence>
<proteinExistence type="predicted"/>
<dbReference type="Proteomes" id="UP000887229">
    <property type="component" value="Unassembled WGS sequence"/>
</dbReference>
<dbReference type="OrthoDB" id="5418132at2759"/>
<keyword evidence="2" id="KW-1185">Reference proteome</keyword>